<name>A0ABQ6LNX2_9RHOB</name>
<dbReference type="Proteomes" id="UP001239909">
    <property type="component" value="Unassembled WGS sequence"/>
</dbReference>
<evidence type="ECO:0000256" key="1">
    <source>
        <dbReference type="SAM" id="MobiDB-lite"/>
    </source>
</evidence>
<proteinExistence type="predicted"/>
<reference evidence="2 3" key="1">
    <citation type="submission" date="2023-04" db="EMBL/GenBank/DDBJ databases">
        <title>Marinoamorphus aggregata gen. nov., sp. Nov., isolate from tissue of brittle star Ophioplocus japonicus.</title>
        <authorList>
            <person name="Kawano K."/>
            <person name="Sawayama S."/>
            <person name="Nakagawa S."/>
        </authorList>
    </citation>
    <scope>NUCLEOTIDE SEQUENCE [LARGE SCALE GENOMIC DNA]</scope>
    <source>
        <strain evidence="2 3">NKW23</strain>
    </source>
</reference>
<evidence type="ECO:0000313" key="2">
    <source>
        <dbReference type="EMBL" id="GMG84916.1"/>
    </source>
</evidence>
<feature type="region of interest" description="Disordered" evidence="1">
    <location>
        <begin position="175"/>
        <end position="209"/>
    </location>
</feature>
<gene>
    <name evidence="2" type="ORF">LNKW23_41320</name>
</gene>
<accession>A0ABQ6LNX2</accession>
<feature type="region of interest" description="Disordered" evidence="1">
    <location>
        <begin position="122"/>
        <end position="151"/>
    </location>
</feature>
<sequence length="209" mass="22349">MPVLSDVCLFRPAGRMPASAVWRDETPFERMIARGGVAFESGTLAARACPALWRSEQAAAHALRATTQEPSMEIFKEGSWVVGIRRKRSRHGSTAVVSPEHAEPRAAIEALIGPVEAFDILSAPSSEPADGASQEAISGKPPEAGPSALQPVPLRGAQRSTAWCNVAIAGRKGASLRLHGWSRTRASPGNRGPPGRKKQCSRRTEDQIE</sequence>
<organism evidence="2 3">
    <name type="scientific">Paralimibaculum aggregatum</name>
    <dbReference type="NCBI Taxonomy" id="3036245"/>
    <lineage>
        <taxon>Bacteria</taxon>
        <taxon>Pseudomonadati</taxon>
        <taxon>Pseudomonadota</taxon>
        <taxon>Alphaproteobacteria</taxon>
        <taxon>Rhodobacterales</taxon>
        <taxon>Paracoccaceae</taxon>
        <taxon>Paralimibaculum</taxon>
    </lineage>
</organism>
<protein>
    <submittedName>
        <fullName evidence="2">Uncharacterized protein</fullName>
    </submittedName>
</protein>
<comment type="caution">
    <text evidence="2">The sequence shown here is derived from an EMBL/GenBank/DDBJ whole genome shotgun (WGS) entry which is preliminary data.</text>
</comment>
<keyword evidence="3" id="KW-1185">Reference proteome</keyword>
<dbReference type="EMBL" id="BSYI01000046">
    <property type="protein sequence ID" value="GMG84916.1"/>
    <property type="molecule type" value="Genomic_DNA"/>
</dbReference>
<evidence type="ECO:0000313" key="3">
    <source>
        <dbReference type="Proteomes" id="UP001239909"/>
    </source>
</evidence>